<evidence type="ECO:0000259" key="1">
    <source>
        <dbReference type="Pfam" id="PF19878"/>
    </source>
</evidence>
<dbReference type="InterPro" id="IPR045556">
    <property type="entry name" value="DUF6351"/>
</dbReference>
<dbReference type="AlphaFoldDB" id="A0A852VPB0"/>
<name>A0A852VPB0_9BACT</name>
<dbReference type="InterPro" id="IPR029058">
    <property type="entry name" value="AB_hydrolase_fold"/>
</dbReference>
<reference evidence="2 3" key="1">
    <citation type="submission" date="2020-07" db="EMBL/GenBank/DDBJ databases">
        <title>Genomic Encyclopedia of Type Strains, Phase IV (KMG-V): Genome sequencing to study the core and pangenomes of soil and plant-associated prokaryotes.</title>
        <authorList>
            <person name="Whitman W."/>
        </authorList>
    </citation>
    <scope>NUCLEOTIDE SEQUENCE [LARGE SCALE GENOMIC DNA]</scope>
    <source>
        <strain evidence="2 3">M8UP22</strain>
    </source>
</reference>
<dbReference type="Proteomes" id="UP000564385">
    <property type="component" value="Unassembled WGS sequence"/>
</dbReference>
<proteinExistence type="predicted"/>
<sequence>MASLFLSSTALFPAFAFGDPVVEISVLSSRPDMVSGGDALVQITGPKDAKEITVWDDNRNVTSVFHLNSRTQTLIGLVKGLSAGENHLNVKSGHNVVAHLTIVNHAIAGPVFSGLHQAPFVCETEKSGLGAPIDSDCSVKTKVMYLYKSTDPPVAGQEGRPAADAIPPGFKVYDSTAPRPSDLAEATTTEGKKVPYVVRWERGTINRAIYDISFLHEPGTPLPDPWTKTAGWNGRLVFHFAGGCGGGYHQGRTFDGVNPLFVSFGYADVVTSLNVLQNNCNDVISAETAEMVKEHFIKSYGVPVHTIGFGGSGGSIQQHLIAQDYPGVLDGIIPIASFPDAATILPGVVDCSLLAHFFDHSSHAWSDEKKTAVSGFATWGSCTNPNDSWIQQGFSPKLVGAAACNEALPADLVYDPVKHPKGARCDYYDNALNVFGTDPATHLARRALDNVGVQYGLAALNKGTISADEFFELNAGIGGFNADGNVVSQRTTADPGALHLAYLTGRVDTGHGGLGSIPIIDVRQYTDTQPDIHDEYRSFATRARLIAANGSAENQVIMTIPLALRPTANPSASFAGVGVTLVPKMDQWLDALSKDTSQRNLIDKIAAARPADITDACWSDEGEKIVEKRTYEGDGRCNRLYPPHGDPRIAAGEPLREDILKCTLKPIDPKDYVRPFTHGEMARLESIFPLGVCDYSVPGVGQSPLKGVWQKY</sequence>
<feature type="domain" description="DUF6351" evidence="1">
    <location>
        <begin position="24"/>
        <end position="703"/>
    </location>
</feature>
<protein>
    <recommendedName>
        <fullName evidence="1">DUF6351 domain-containing protein</fullName>
    </recommendedName>
</protein>
<comment type="caution">
    <text evidence="2">The sequence shown here is derived from an EMBL/GenBank/DDBJ whole genome shotgun (WGS) entry which is preliminary data.</text>
</comment>
<evidence type="ECO:0000313" key="3">
    <source>
        <dbReference type="Proteomes" id="UP000564385"/>
    </source>
</evidence>
<evidence type="ECO:0000313" key="2">
    <source>
        <dbReference type="EMBL" id="NYF92254.1"/>
    </source>
</evidence>
<dbReference type="SUPFAM" id="SSF53474">
    <property type="entry name" value="alpha/beta-Hydrolases"/>
    <property type="match status" value="1"/>
</dbReference>
<gene>
    <name evidence="2" type="ORF">HDF08_004377</name>
</gene>
<dbReference type="Pfam" id="PF19878">
    <property type="entry name" value="DUF6351"/>
    <property type="match status" value="1"/>
</dbReference>
<dbReference type="EMBL" id="JACCCU010000004">
    <property type="protein sequence ID" value="NYF92254.1"/>
    <property type="molecule type" value="Genomic_DNA"/>
</dbReference>
<accession>A0A852VPB0</accession>
<organism evidence="2 3">
    <name type="scientific">Tunturiibacter lichenicola</name>
    <dbReference type="NCBI Taxonomy" id="2051959"/>
    <lineage>
        <taxon>Bacteria</taxon>
        <taxon>Pseudomonadati</taxon>
        <taxon>Acidobacteriota</taxon>
        <taxon>Terriglobia</taxon>
        <taxon>Terriglobales</taxon>
        <taxon>Acidobacteriaceae</taxon>
        <taxon>Tunturiibacter</taxon>
    </lineage>
</organism>